<dbReference type="InterPro" id="IPR002109">
    <property type="entry name" value="Glutaredoxin"/>
</dbReference>
<protein>
    <submittedName>
        <fullName evidence="2">NrdH-redoxin</fullName>
    </submittedName>
</protein>
<dbReference type="SUPFAM" id="SSF52833">
    <property type="entry name" value="Thioredoxin-like"/>
    <property type="match status" value="1"/>
</dbReference>
<name>A0A329MBT0_9MYCO</name>
<evidence type="ECO:0000313" key="2">
    <source>
        <dbReference type="EMBL" id="RAV17529.1"/>
    </source>
</evidence>
<evidence type="ECO:0000313" key="3">
    <source>
        <dbReference type="Proteomes" id="UP000250915"/>
    </source>
</evidence>
<feature type="domain" description="Glutaredoxin" evidence="1">
    <location>
        <begin position="6"/>
        <end position="65"/>
    </location>
</feature>
<dbReference type="PROSITE" id="PS51354">
    <property type="entry name" value="GLUTAREDOXIN_2"/>
    <property type="match status" value="1"/>
</dbReference>
<proteinExistence type="predicted"/>
<organism evidence="2 3">
    <name type="scientific">Mycobacterium colombiense</name>
    <dbReference type="NCBI Taxonomy" id="339268"/>
    <lineage>
        <taxon>Bacteria</taxon>
        <taxon>Bacillati</taxon>
        <taxon>Actinomycetota</taxon>
        <taxon>Actinomycetes</taxon>
        <taxon>Mycobacteriales</taxon>
        <taxon>Mycobacteriaceae</taxon>
        <taxon>Mycobacterium</taxon>
        <taxon>Mycobacterium avium complex (MAC)</taxon>
    </lineage>
</organism>
<evidence type="ECO:0000259" key="1">
    <source>
        <dbReference type="Pfam" id="PF00462"/>
    </source>
</evidence>
<comment type="caution">
    <text evidence="2">The sequence shown here is derived from an EMBL/GenBank/DDBJ whole genome shotgun (WGS) entry which is preliminary data.</text>
</comment>
<dbReference type="EMBL" id="QMEV01000001">
    <property type="protein sequence ID" value="RAV17529.1"/>
    <property type="molecule type" value="Genomic_DNA"/>
</dbReference>
<reference evidence="2 3" key="1">
    <citation type="submission" date="2018-06" db="EMBL/GenBank/DDBJ databases">
        <title>NTM in soil in Japan.</title>
        <authorList>
            <person name="Ohya K."/>
        </authorList>
    </citation>
    <scope>NUCLEOTIDE SEQUENCE [LARGE SCALE GENOMIC DNA]</scope>
    <source>
        <strain evidence="2 3">GF28</strain>
    </source>
</reference>
<gene>
    <name evidence="2" type="ORF">DQP57_00450</name>
</gene>
<dbReference type="Gene3D" id="3.40.30.10">
    <property type="entry name" value="Glutaredoxin"/>
    <property type="match status" value="1"/>
</dbReference>
<dbReference type="AlphaFoldDB" id="A0A329MBT0"/>
<dbReference type="Pfam" id="PF00462">
    <property type="entry name" value="Glutaredoxin"/>
    <property type="match status" value="1"/>
</dbReference>
<accession>A0A329MBT0</accession>
<dbReference type="InterPro" id="IPR036249">
    <property type="entry name" value="Thioredoxin-like_sf"/>
</dbReference>
<sequence length="95" mass="10473">MAPLIVKLYSLPGSQCPGCKATKREFSHPKKRHIPYEEIRLDTTPGAVDYVKSLGYVQSPVVVVDYGDGVTLSWSGHQPTKIDQLRATLSETLSD</sequence>
<dbReference type="Proteomes" id="UP000250915">
    <property type="component" value="Unassembled WGS sequence"/>
</dbReference>
<dbReference type="OrthoDB" id="4764016at2"/>
<dbReference type="CDD" id="cd02976">
    <property type="entry name" value="NrdH"/>
    <property type="match status" value="1"/>
</dbReference>